<dbReference type="Pfam" id="PF15354">
    <property type="entry name" value="KAAG1"/>
    <property type="match status" value="1"/>
</dbReference>
<dbReference type="InterPro" id="IPR029407">
    <property type="entry name" value="KAAG1"/>
</dbReference>
<dbReference type="Proteomes" id="UP000694424">
    <property type="component" value="Unplaced"/>
</dbReference>
<evidence type="ECO:0000313" key="1">
    <source>
        <dbReference type="Ensembl" id="ENSAOWP00000028004.1"/>
    </source>
</evidence>
<dbReference type="Ensembl" id="ENSAOWT00000031730.1">
    <property type="protein sequence ID" value="ENSAOWP00000028004.1"/>
    <property type="gene ID" value="ENSAOWG00000018859.1"/>
</dbReference>
<name>A0A8B9QJ81_APTOW</name>
<keyword evidence="2" id="KW-1185">Reference proteome</keyword>
<reference evidence="1" key="1">
    <citation type="submission" date="2025-08" db="UniProtKB">
        <authorList>
            <consortium name="Ensembl"/>
        </authorList>
    </citation>
    <scope>IDENTIFICATION</scope>
</reference>
<proteinExistence type="predicted"/>
<evidence type="ECO:0000313" key="2">
    <source>
        <dbReference type="Proteomes" id="UP000694424"/>
    </source>
</evidence>
<accession>A0A8B9QJ81</accession>
<organism evidence="1 2">
    <name type="scientific">Apteryx owenii</name>
    <name type="common">Little spotted kiwi</name>
    <dbReference type="NCBI Taxonomy" id="8824"/>
    <lineage>
        <taxon>Eukaryota</taxon>
        <taxon>Metazoa</taxon>
        <taxon>Chordata</taxon>
        <taxon>Craniata</taxon>
        <taxon>Vertebrata</taxon>
        <taxon>Euteleostomi</taxon>
        <taxon>Archelosauria</taxon>
        <taxon>Archosauria</taxon>
        <taxon>Dinosauria</taxon>
        <taxon>Saurischia</taxon>
        <taxon>Theropoda</taxon>
        <taxon>Coelurosauria</taxon>
        <taxon>Aves</taxon>
        <taxon>Palaeognathae</taxon>
        <taxon>Apterygiformes</taxon>
        <taxon>Apterygidae</taxon>
        <taxon>Apteryx</taxon>
    </lineage>
</organism>
<reference evidence="1" key="2">
    <citation type="submission" date="2025-09" db="UniProtKB">
        <authorList>
            <consortium name="Ensembl"/>
        </authorList>
    </citation>
    <scope>IDENTIFICATION</scope>
</reference>
<protein>
    <submittedName>
        <fullName evidence="1">Uncharacterized protein</fullName>
    </submittedName>
</protein>
<sequence>IDDNAAPREEGVPVAVHQHALHHRLREARPLSAQTTHARQPQTSCAAKAVAGQRLHLFMQETVPA</sequence>
<dbReference type="AlphaFoldDB" id="A0A8B9QJ81"/>